<gene>
    <name evidence="1" type="primary">jg20561</name>
    <name evidence="1" type="ORF">PAEG_LOCUS7545</name>
</gene>
<dbReference type="AlphaFoldDB" id="A0A8S4QXQ4"/>
<dbReference type="Proteomes" id="UP000838756">
    <property type="component" value="Unassembled WGS sequence"/>
</dbReference>
<sequence length="50" mass="5533">DVKDAPRSGCPFTDKGDAIFERVEQDRHISSSNVAEELGIDHKTVLAHLK</sequence>
<feature type="non-terminal residue" evidence="1">
    <location>
        <position position="1"/>
    </location>
</feature>
<protein>
    <submittedName>
        <fullName evidence="1">Jg20561 protein</fullName>
    </submittedName>
</protein>
<name>A0A8S4QXQ4_9NEOP</name>
<dbReference type="EMBL" id="CAKXAJ010022210">
    <property type="protein sequence ID" value="CAH2226886.1"/>
    <property type="molecule type" value="Genomic_DNA"/>
</dbReference>
<organism evidence="1 2">
    <name type="scientific">Pararge aegeria aegeria</name>
    <dbReference type="NCBI Taxonomy" id="348720"/>
    <lineage>
        <taxon>Eukaryota</taxon>
        <taxon>Metazoa</taxon>
        <taxon>Ecdysozoa</taxon>
        <taxon>Arthropoda</taxon>
        <taxon>Hexapoda</taxon>
        <taxon>Insecta</taxon>
        <taxon>Pterygota</taxon>
        <taxon>Neoptera</taxon>
        <taxon>Endopterygota</taxon>
        <taxon>Lepidoptera</taxon>
        <taxon>Glossata</taxon>
        <taxon>Ditrysia</taxon>
        <taxon>Papilionoidea</taxon>
        <taxon>Nymphalidae</taxon>
        <taxon>Satyrinae</taxon>
        <taxon>Satyrini</taxon>
        <taxon>Parargina</taxon>
        <taxon>Pararge</taxon>
    </lineage>
</organism>
<evidence type="ECO:0000313" key="1">
    <source>
        <dbReference type="EMBL" id="CAH2226886.1"/>
    </source>
</evidence>
<reference evidence="1" key="1">
    <citation type="submission" date="2022-03" db="EMBL/GenBank/DDBJ databases">
        <authorList>
            <person name="Lindestad O."/>
        </authorList>
    </citation>
    <scope>NUCLEOTIDE SEQUENCE</scope>
</reference>
<dbReference type="OrthoDB" id="616263at2759"/>
<keyword evidence="2" id="KW-1185">Reference proteome</keyword>
<proteinExistence type="predicted"/>
<accession>A0A8S4QXQ4</accession>
<evidence type="ECO:0000313" key="2">
    <source>
        <dbReference type="Proteomes" id="UP000838756"/>
    </source>
</evidence>
<comment type="caution">
    <text evidence="1">The sequence shown here is derived from an EMBL/GenBank/DDBJ whole genome shotgun (WGS) entry which is preliminary data.</text>
</comment>